<evidence type="ECO:0000259" key="3">
    <source>
        <dbReference type="PROSITE" id="PS50405"/>
    </source>
</evidence>
<dbReference type="InterPro" id="IPR004046">
    <property type="entry name" value="GST_C"/>
</dbReference>
<name>A0A0G4FRV5_VITBC</name>
<dbReference type="GO" id="GO:0006626">
    <property type="term" value="P:protein targeting to mitochondrion"/>
    <property type="evidence" value="ECO:0007669"/>
    <property type="project" value="TreeGrafter"/>
</dbReference>
<reference evidence="4 5" key="1">
    <citation type="submission" date="2014-11" db="EMBL/GenBank/DDBJ databases">
        <authorList>
            <person name="Zhu J."/>
            <person name="Qi W."/>
            <person name="Song R."/>
        </authorList>
    </citation>
    <scope>NUCLEOTIDE SEQUENCE [LARGE SCALE GENOMIC DNA]</scope>
</reference>
<dbReference type="InterPro" id="IPR036282">
    <property type="entry name" value="Glutathione-S-Trfase_C_sf"/>
</dbReference>
<dbReference type="OrthoDB" id="422574at2759"/>
<evidence type="ECO:0000313" key="5">
    <source>
        <dbReference type="Proteomes" id="UP000041254"/>
    </source>
</evidence>
<dbReference type="STRING" id="1169540.A0A0G4FRV5"/>
<dbReference type="Proteomes" id="UP000041254">
    <property type="component" value="Unassembled WGS sequence"/>
</dbReference>
<dbReference type="InterPro" id="IPR004045">
    <property type="entry name" value="Glutathione_S-Trfase_N"/>
</dbReference>
<evidence type="ECO:0000256" key="1">
    <source>
        <dbReference type="ARBA" id="ARBA00007409"/>
    </source>
</evidence>
<dbReference type="PROSITE" id="PS50404">
    <property type="entry name" value="GST_NTER"/>
    <property type="match status" value="1"/>
</dbReference>
<sequence>MYSDVRKLVADAQAAIGHQTEVPGSDASAASKLVLFHSPTSVCSEKCRTVLFELNLPFTSHAVNILAHDNYHPAYVALRVAAWQQSGLPMAGESDYEWTGSSSVAANGVDCCVVPTLVDMRGDGEPKIVIDSSAICEHLMAGTGLLPADPHKAAIIEKHIKLVDEVPHPALLYEGNSVHDNRPWFAKVMIGKAHSGQIAALKKRLAEKGKTWDDPLLERAYKAKVNKTKKGLAAPSKPTYLTAAVDKTMSVLKELEADLAAHDADGGSSYVSGDSITAADLFQAVNLHRLLLLGNSWMWQDLPHVAAFADRMLSRPSIQKAVITYPGMIPSRPTADLITKDQGFIAGFIHGRRVDFLNSLVFVMRLIGMA</sequence>
<feature type="domain" description="GST N-terminal" evidence="2">
    <location>
        <begin position="31"/>
        <end position="147"/>
    </location>
</feature>
<proteinExistence type="inferred from homology"/>
<accession>A0A0G4FRV5</accession>
<dbReference type="OMA" id="TEGFDPC"/>
<dbReference type="PROSITE" id="PS50405">
    <property type="entry name" value="GST_CTER"/>
    <property type="match status" value="1"/>
</dbReference>
<dbReference type="GO" id="GO:0005741">
    <property type="term" value="C:mitochondrial outer membrane"/>
    <property type="evidence" value="ECO:0007669"/>
    <property type="project" value="TreeGrafter"/>
</dbReference>
<evidence type="ECO:0008006" key="6">
    <source>
        <dbReference type="Google" id="ProtNLM"/>
    </source>
</evidence>
<dbReference type="PANTHER" id="PTHR44188">
    <property type="entry name" value="GDAP1, ISOFORM A"/>
    <property type="match status" value="1"/>
</dbReference>
<feature type="domain" description="GST C-terminal" evidence="3">
    <location>
        <begin position="149"/>
        <end position="337"/>
    </location>
</feature>
<dbReference type="VEuPathDB" id="CryptoDB:Vbra_16009"/>
<dbReference type="InterPro" id="IPR010987">
    <property type="entry name" value="Glutathione-S-Trfase_C-like"/>
</dbReference>
<dbReference type="Pfam" id="PF14497">
    <property type="entry name" value="GST_C_3"/>
    <property type="match status" value="1"/>
</dbReference>
<dbReference type="AlphaFoldDB" id="A0A0G4FRV5"/>
<evidence type="ECO:0000313" key="4">
    <source>
        <dbReference type="EMBL" id="CEM16835.1"/>
    </source>
</evidence>
<dbReference type="InParanoid" id="A0A0G4FRV5"/>
<keyword evidence="5" id="KW-1185">Reference proteome</keyword>
<dbReference type="GO" id="GO:0000266">
    <property type="term" value="P:mitochondrial fission"/>
    <property type="evidence" value="ECO:0007669"/>
    <property type="project" value="TreeGrafter"/>
</dbReference>
<dbReference type="SUPFAM" id="SSF47616">
    <property type="entry name" value="GST C-terminal domain-like"/>
    <property type="match status" value="1"/>
</dbReference>
<evidence type="ECO:0000259" key="2">
    <source>
        <dbReference type="PROSITE" id="PS50404"/>
    </source>
</evidence>
<dbReference type="SUPFAM" id="SSF52833">
    <property type="entry name" value="Thioredoxin-like"/>
    <property type="match status" value="1"/>
</dbReference>
<dbReference type="InterPro" id="IPR036249">
    <property type="entry name" value="Thioredoxin-like_sf"/>
</dbReference>
<comment type="similarity">
    <text evidence="1">Belongs to the GST superfamily.</text>
</comment>
<dbReference type="GO" id="GO:0008053">
    <property type="term" value="P:mitochondrial fusion"/>
    <property type="evidence" value="ECO:0007669"/>
    <property type="project" value="TreeGrafter"/>
</dbReference>
<gene>
    <name evidence="4" type="ORF">Vbra_16009</name>
</gene>
<dbReference type="Gene3D" id="1.20.1050.10">
    <property type="match status" value="1"/>
</dbReference>
<dbReference type="CDD" id="cd00570">
    <property type="entry name" value="GST_N_family"/>
    <property type="match status" value="1"/>
</dbReference>
<dbReference type="Gene3D" id="3.40.30.10">
    <property type="entry name" value="Glutaredoxin"/>
    <property type="match status" value="1"/>
</dbReference>
<organism evidence="4 5">
    <name type="scientific">Vitrella brassicaformis (strain CCMP3155)</name>
    <dbReference type="NCBI Taxonomy" id="1169540"/>
    <lineage>
        <taxon>Eukaryota</taxon>
        <taxon>Sar</taxon>
        <taxon>Alveolata</taxon>
        <taxon>Colpodellida</taxon>
        <taxon>Vitrellaceae</taxon>
        <taxon>Vitrella</taxon>
    </lineage>
</organism>
<dbReference type="Pfam" id="PF13409">
    <property type="entry name" value="GST_N_2"/>
    <property type="match status" value="1"/>
</dbReference>
<protein>
    <recommendedName>
        <fullName evidence="6">GST N-terminal domain-containing protein</fullName>
    </recommendedName>
</protein>
<dbReference type="PANTHER" id="PTHR44188:SF1">
    <property type="entry name" value="GDAP1, ISOFORM A"/>
    <property type="match status" value="1"/>
</dbReference>
<dbReference type="EMBL" id="CDMY01000485">
    <property type="protein sequence ID" value="CEM16835.1"/>
    <property type="molecule type" value="Genomic_DNA"/>
</dbReference>